<name>A0A3M9MEN3_9MICO</name>
<dbReference type="Pfam" id="PF14103">
    <property type="entry name" value="DUF4276"/>
    <property type="match status" value="1"/>
</dbReference>
<dbReference type="Proteomes" id="UP000271678">
    <property type="component" value="Unassembled WGS sequence"/>
</dbReference>
<keyword evidence="2" id="KW-1185">Reference proteome</keyword>
<dbReference type="AlphaFoldDB" id="A0A3M9MEN3"/>
<protein>
    <submittedName>
        <fullName evidence="1">DUF4276 family protein</fullName>
    </submittedName>
</protein>
<sequence>MRQTVIVVEGQSEEAFVTQVLAPRAADAGVYLTPIVVKHLHGGAVVGRGGGSWKHYEKLLAPLIHQTHWDRVGLMCDFYGYPPAAPGADCPGATPHARREAIHASLRQAFPDPRFRPCVVLHEFETLVLAALRADRALFPQTPELDQLVTDLDGFDDLELVNDSVATSPSHRIATAWPEYQKAIDGIRILTRAPLSRVLSECATFHGWWAELVRTAP</sequence>
<comment type="caution">
    <text evidence="1">The sequence shown here is derived from an EMBL/GenBank/DDBJ whole genome shotgun (WGS) entry which is preliminary data.</text>
</comment>
<gene>
    <name evidence="1" type="ORF">EFY87_06675</name>
</gene>
<reference evidence="1 2" key="1">
    <citation type="submission" date="2018-11" db="EMBL/GenBank/DDBJ databases">
        <title>Draft genome of Simplicispira Flexivirga sp. BO-16.</title>
        <authorList>
            <person name="Im W.T."/>
        </authorList>
    </citation>
    <scope>NUCLEOTIDE SEQUENCE [LARGE SCALE GENOMIC DNA]</scope>
    <source>
        <strain evidence="1 2">BO-16</strain>
    </source>
</reference>
<dbReference type="OrthoDB" id="9801478at2"/>
<organism evidence="1 2">
    <name type="scientific">Flexivirga caeni</name>
    <dbReference type="NCBI Taxonomy" id="2294115"/>
    <lineage>
        <taxon>Bacteria</taxon>
        <taxon>Bacillati</taxon>
        <taxon>Actinomycetota</taxon>
        <taxon>Actinomycetes</taxon>
        <taxon>Micrococcales</taxon>
        <taxon>Dermacoccaceae</taxon>
        <taxon>Flexivirga</taxon>
    </lineage>
</organism>
<evidence type="ECO:0000313" key="1">
    <source>
        <dbReference type="EMBL" id="RNI23944.1"/>
    </source>
</evidence>
<dbReference type="EMBL" id="RJJQ01000004">
    <property type="protein sequence ID" value="RNI23944.1"/>
    <property type="molecule type" value="Genomic_DNA"/>
</dbReference>
<dbReference type="InterPro" id="IPR025455">
    <property type="entry name" value="DUF4276"/>
</dbReference>
<dbReference type="RefSeq" id="WP_123270683.1">
    <property type="nucleotide sequence ID" value="NZ_RJJQ01000004.1"/>
</dbReference>
<evidence type="ECO:0000313" key="2">
    <source>
        <dbReference type="Proteomes" id="UP000271678"/>
    </source>
</evidence>
<accession>A0A3M9MEN3</accession>
<proteinExistence type="predicted"/>